<dbReference type="AlphaFoldDB" id="A0A1G4KN23"/>
<dbReference type="OrthoDB" id="288703at2759"/>
<reference evidence="5" key="1">
    <citation type="submission" date="2016-03" db="EMBL/GenBank/DDBJ databases">
        <authorList>
            <person name="Devillers Hugo."/>
        </authorList>
    </citation>
    <scope>NUCLEOTIDE SEQUENCE [LARGE SCALE GENOMIC DNA]</scope>
</reference>
<dbReference type="GO" id="GO:0051082">
    <property type="term" value="F:unfolded protein binding"/>
    <property type="evidence" value="ECO:0007669"/>
    <property type="project" value="TreeGrafter"/>
</dbReference>
<dbReference type="Proteomes" id="UP000189911">
    <property type="component" value="Chromosome H"/>
</dbReference>
<feature type="compositionally biased region" description="Basic residues" evidence="2">
    <location>
        <begin position="1"/>
        <end position="10"/>
    </location>
</feature>
<dbReference type="Pfam" id="PF25567">
    <property type="entry name" value="TPR_SYO1"/>
    <property type="match status" value="1"/>
</dbReference>
<dbReference type="InterPro" id="IPR016024">
    <property type="entry name" value="ARM-type_fold"/>
</dbReference>
<evidence type="ECO:0000256" key="2">
    <source>
        <dbReference type="SAM" id="MobiDB-lite"/>
    </source>
</evidence>
<dbReference type="GO" id="GO:0042273">
    <property type="term" value="P:ribosomal large subunit biogenesis"/>
    <property type="evidence" value="ECO:0007669"/>
    <property type="project" value="TreeGrafter"/>
</dbReference>
<protein>
    <submittedName>
        <fullName evidence="4">LANO_0H18712g1_1</fullName>
    </submittedName>
</protein>
<dbReference type="GO" id="GO:0006606">
    <property type="term" value="P:protein import into nucleus"/>
    <property type="evidence" value="ECO:0007669"/>
    <property type="project" value="TreeGrafter"/>
</dbReference>
<gene>
    <name evidence="4" type="ORF">LANO_0H18712G</name>
</gene>
<evidence type="ECO:0000256" key="1">
    <source>
        <dbReference type="ARBA" id="ARBA00049983"/>
    </source>
</evidence>
<dbReference type="PANTHER" id="PTHR13347:SF1">
    <property type="entry name" value="HEAT REPEAT-CONTAINING PROTEIN 3"/>
    <property type="match status" value="1"/>
</dbReference>
<organism evidence="4 5">
    <name type="scientific">Lachancea nothofagi CBS 11611</name>
    <dbReference type="NCBI Taxonomy" id="1266666"/>
    <lineage>
        <taxon>Eukaryota</taxon>
        <taxon>Fungi</taxon>
        <taxon>Dikarya</taxon>
        <taxon>Ascomycota</taxon>
        <taxon>Saccharomycotina</taxon>
        <taxon>Saccharomycetes</taxon>
        <taxon>Saccharomycetales</taxon>
        <taxon>Saccharomycetaceae</taxon>
        <taxon>Lachancea</taxon>
    </lineage>
</organism>
<feature type="domain" description="SYO1-like TPR repeats" evidence="3">
    <location>
        <begin position="386"/>
        <end position="614"/>
    </location>
</feature>
<accession>A0A1G4KN23</accession>
<dbReference type="InterPro" id="IPR057990">
    <property type="entry name" value="TPR_SYO1"/>
</dbReference>
<dbReference type="PANTHER" id="PTHR13347">
    <property type="entry name" value="HEAT REPEAT-CONTAINING PROTEIN 3"/>
    <property type="match status" value="1"/>
</dbReference>
<keyword evidence="5" id="KW-1185">Reference proteome</keyword>
<dbReference type="SUPFAM" id="SSF48371">
    <property type="entry name" value="ARM repeat"/>
    <property type="match status" value="1"/>
</dbReference>
<dbReference type="Gene3D" id="1.25.10.10">
    <property type="entry name" value="Leucine-rich Repeat Variant"/>
    <property type="match status" value="1"/>
</dbReference>
<comment type="similarity">
    <text evidence="1">Belongs to the nuclear import and ribosome assembly adapter family.</text>
</comment>
<sequence>MGKSKRRSKASRFNSAPLGNKSKSTVKDEALSAKKIQPLLKQLQSAVPNDRAMALGSITVLCEDPHMRKLFLKEKLVHIVLSRLLSDDNMDIVVESHGLLRNLALDEGYDVCAFLWRSDMWTSIISGFAKLQKSLEWAQSNTAPTNETMRQLYEFGDNLLSLIVALANGSDNILEDILKTNKLQEIFGIIHLILEYGLSKIDGKMSLKISASLFNTILDLLYDFSSDSVEFIEAVSQDPYLSEFVKRLPDLQLSAANELSTVLTQGIYLQFLDLDLTQAQANEIIIKACSAIESIDLNQMQKCLSSTEFDNELVNSPNDQVSGKIKEFAKQRALACVHLQSIEVTLDIITASLEIIAAKFGDRNVPLDDELLKTLTVSLPVVFQSLFEEFKSRVLIAWNNMLWLYLTLRINFFVLPNNMWQQLWGSLSMSSSEENSDFGIKLGKLGVTWALLKTLQLQENQTLLLTDLNCDNPGFVDAIKEEYQNVTGLDTHEVQELRQRCCGILSCLAMLPDHIELNRQIGHFLIEQLADKHTSAATLVDISDMLFDIYSDAKYDYDEDVFVKDAFVKILRDTIVPNMKQTFKFVDKNKDHELKAKTKDCLATMERFIEYKLSERK</sequence>
<name>A0A1G4KN23_9SACH</name>
<dbReference type="EMBL" id="LT598447">
    <property type="protein sequence ID" value="SCV05948.1"/>
    <property type="molecule type" value="Genomic_DNA"/>
</dbReference>
<evidence type="ECO:0000313" key="5">
    <source>
        <dbReference type="Proteomes" id="UP000189911"/>
    </source>
</evidence>
<dbReference type="CDD" id="cd13394">
    <property type="entry name" value="Syo1_like"/>
    <property type="match status" value="1"/>
</dbReference>
<feature type="region of interest" description="Disordered" evidence="2">
    <location>
        <begin position="1"/>
        <end position="26"/>
    </location>
</feature>
<evidence type="ECO:0000259" key="3">
    <source>
        <dbReference type="Pfam" id="PF25567"/>
    </source>
</evidence>
<dbReference type="InterPro" id="IPR052616">
    <property type="entry name" value="SYO1-like"/>
</dbReference>
<dbReference type="InterPro" id="IPR011989">
    <property type="entry name" value="ARM-like"/>
</dbReference>
<evidence type="ECO:0000313" key="4">
    <source>
        <dbReference type="EMBL" id="SCV05948.1"/>
    </source>
</evidence>
<proteinExistence type="inferred from homology"/>